<dbReference type="Pfam" id="PF11926">
    <property type="entry name" value="DUF3444"/>
    <property type="match status" value="2"/>
</dbReference>
<reference evidence="3" key="1">
    <citation type="submission" date="2018-02" db="EMBL/GenBank/DDBJ databases">
        <title>Rhizophora mucronata_Transcriptome.</title>
        <authorList>
            <person name="Meera S.P."/>
            <person name="Sreeshan A."/>
            <person name="Augustine A."/>
        </authorList>
    </citation>
    <scope>NUCLEOTIDE SEQUENCE</scope>
    <source>
        <tissue evidence="3">Leaf</tissue>
    </source>
</reference>
<dbReference type="CDD" id="cd06257">
    <property type="entry name" value="DnaJ"/>
    <property type="match status" value="1"/>
</dbReference>
<dbReference type="AlphaFoldDB" id="A0A2P2IVJ7"/>
<feature type="compositionally biased region" description="Basic and acidic residues" evidence="1">
    <location>
        <begin position="312"/>
        <end position="324"/>
    </location>
</feature>
<dbReference type="Pfam" id="PF00226">
    <property type="entry name" value="DnaJ"/>
    <property type="match status" value="1"/>
</dbReference>
<feature type="compositionally biased region" description="Polar residues" evidence="1">
    <location>
        <begin position="243"/>
        <end position="261"/>
    </location>
</feature>
<dbReference type="PANTHER" id="PTHR45089:SF42">
    <property type="entry name" value="J DOMAIN-CONTAINING PROTEIN"/>
    <property type="match status" value="1"/>
</dbReference>
<feature type="compositionally biased region" description="Basic and acidic residues" evidence="1">
    <location>
        <begin position="883"/>
        <end position="898"/>
    </location>
</feature>
<dbReference type="PANTHER" id="PTHR45089">
    <property type="entry name" value="DNAJ HEAT SHOCK AMINO-TERMINAL DOMAIN PROTEIN-RELATED"/>
    <property type="match status" value="1"/>
</dbReference>
<evidence type="ECO:0000313" key="3">
    <source>
        <dbReference type="EMBL" id="MBW85255.1"/>
    </source>
</evidence>
<dbReference type="SMART" id="SM00271">
    <property type="entry name" value="DnaJ"/>
    <property type="match status" value="1"/>
</dbReference>
<proteinExistence type="predicted"/>
<dbReference type="Gene3D" id="1.10.287.110">
    <property type="entry name" value="DnaJ domain"/>
    <property type="match status" value="1"/>
</dbReference>
<organism evidence="3">
    <name type="scientific">Rhizophora mucronata</name>
    <name type="common">Asiatic mangrove</name>
    <dbReference type="NCBI Taxonomy" id="61149"/>
    <lineage>
        <taxon>Eukaryota</taxon>
        <taxon>Viridiplantae</taxon>
        <taxon>Streptophyta</taxon>
        <taxon>Embryophyta</taxon>
        <taxon>Tracheophyta</taxon>
        <taxon>Spermatophyta</taxon>
        <taxon>Magnoliopsida</taxon>
        <taxon>eudicotyledons</taxon>
        <taxon>Gunneridae</taxon>
        <taxon>Pentapetalae</taxon>
        <taxon>rosids</taxon>
        <taxon>fabids</taxon>
        <taxon>Malpighiales</taxon>
        <taxon>Rhizophoraceae</taxon>
        <taxon>Rhizophora</taxon>
    </lineage>
</organism>
<dbReference type="PROSITE" id="PS50076">
    <property type="entry name" value="DNAJ_2"/>
    <property type="match status" value="1"/>
</dbReference>
<feature type="region of interest" description="Disordered" evidence="1">
    <location>
        <begin position="874"/>
        <end position="908"/>
    </location>
</feature>
<feature type="compositionally biased region" description="Basic and acidic residues" evidence="1">
    <location>
        <begin position="464"/>
        <end position="502"/>
    </location>
</feature>
<feature type="region of interest" description="Disordered" evidence="1">
    <location>
        <begin position="240"/>
        <end position="352"/>
    </location>
</feature>
<feature type="region of interest" description="Disordered" evidence="1">
    <location>
        <begin position="431"/>
        <end position="502"/>
    </location>
</feature>
<feature type="region of interest" description="Disordered" evidence="1">
    <location>
        <begin position="785"/>
        <end position="837"/>
    </location>
</feature>
<accession>A0A2P2IVJ7</accession>
<feature type="region of interest" description="Disordered" evidence="1">
    <location>
        <begin position="365"/>
        <end position="416"/>
    </location>
</feature>
<dbReference type="SUPFAM" id="SSF46565">
    <property type="entry name" value="Chaperone J-domain"/>
    <property type="match status" value="1"/>
</dbReference>
<dbReference type="InterPro" id="IPR024593">
    <property type="entry name" value="DUF3444"/>
</dbReference>
<dbReference type="PRINTS" id="PR00625">
    <property type="entry name" value="JDOMAIN"/>
</dbReference>
<feature type="domain" description="J" evidence="2">
    <location>
        <begin position="67"/>
        <end position="131"/>
    </location>
</feature>
<dbReference type="InterPro" id="IPR036869">
    <property type="entry name" value="J_dom_sf"/>
</dbReference>
<name>A0A2P2IVJ7_RHIMU</name>
<evidence type="ECO:0000259" key="2">
    <source>
        <dbReference type="PROSITE" id="PS50076"/>
    </source>
</evidence>
<feature type="compositionally biased region" description="Basic and acidic residues" evidence="1">
    <location>
        <begin position="268"/>
        <end position="299"/>
    </location>
</feature>
<sequence>MECNKEEAIRAKEIAERRMQNGDFDGARRIAKRAQQLYPEIDNIAQLLLVCEVHCSAQNKVNGSETDWYGVLQIERFSEESAIKKQYKRLALSLHPDKNKFAGAESAFKLIGEANRVLTDATKRNSYDMKLRGLVRPVIDKSALHKSSKDSDAKRQNGLASRVTIPPVSKFKTSHTYQQPFQPTFWTYCTSCCMRYQYYRELRNRVLLCQNCKHNFIAQDFGVHGVPAVSSGSQFVNGAHGPSSVSMQNGSAKPGNVSTVDGFTGLDPIHEAKKAVDAGRSPKLEETKTQSAVKPKDVDGEAQNGFSVPKPDAAKSKDSEASKFRDRKRGRKLVPELSANHETDRSECEDDVVAQENSGYAFAQNSATSGAHQPMRSSKQKQHVTDNENVRDDDDFVSPAKKRLRENGISGGPVDEMKECVTGAAAKVEHSGGSAAASADQGKKKIKQKATSNFEESSSNKKSKAVDHKKQGQEVSMSDKYDNNAKVYDGPKLEPNEEPRTLECPDPDFSEFGKDKDEYCFAVNQLWAVYDNVDGMPRFYAWIKKVHSPGLKLLITWLEASLENEDEQDWCDGELPVSCGKFEKGETVYTEDLQMFSHQMHRTSGISRGTYFVYPKKGETWALFKDWDMRWSSEPDKHRPPYQYEIVEIVTDFSKDNGIGVAYLGKVRGFISIFMQTASDGVLSFCIPPGELFRFSHRIPSFRMTGKEGVGVPVGSFELDPASLPSNLFTRGEPGDVEMKNVDIGASCLDSKPTNNEVKSPMCTEKMCTPKKNKNDPIRGISILRRSPRGCNSPHKNRAQTDADQCGEENVENVVNDGNLTRPEGINASSHAGERIKTPQKWRKGELVAESLQPRRSLRDFCKKSSNVNGNWSTTVGDTDNFQDSRKDESCGRMDSPVKDGSSTGLTKSRLGSGRMAFELTMHDFQKEKSIENFQLDQIWALYSDKDGMPRNYAQVKKIESAPHFRLHVAMLESCSPPKYATRFVCCGTFRVKNGRKKVLSLAEFSHQLKPETTGKNRFQIYPRKGEVWAMYKNWNSESTFAGQGHVEFDMVEVLEDVNQSVKVVILMRIDVSKPLYRASRSGRTKAGVMDIPPSELGRFSHQCCAFLHLGDKDPVLNRIWELDSSSITGNVIMID</sequence>
<dbReference type="InterPro" id="IPR001623">
    <property type="entry name" value="DnaJ_domain"/>
</dbReference>
<feature type="compositionally biased region" description="Polar residues" evidence="1">
    <location>
        <begin position="365"/>
        <end position="377"/>
    </location>
</feature>
<dbReference type="EMBL" id="GGEC01004772">
    <property type="protein sequence ID" value="MBW85255.1"/>
    <property type="molecule type" value="Transcribed_RNA"/>
</dbReference>
<protein>
    <recommendedName>
        <fullName evidence="2">J domain-containing protein</fullName>
    </recommendedName>
</protein>
<evidence type="ECO:0000256" key="1">
    <source>
        <dbReference type="SAM" id="MobiDB-lite"/>
    </source>
</evidence>